<dbReference type="AlphaFoldDB" id="A0A1X9LP72"/>
<dbReference type="Gene3D" id="3.50.50.60">
    <property type="entry name" value="FAD/NAD(P)-binding domain"/>
    <property type="match status" value="3"/>
</dbReference>
<dbReference type="EMBL" id="CP020715">
    <property type="protein sequence ID" value="ARJ06088.1"/>
    <property type="molecule type" value="Genomic_DNA"/>
</dbReference>
<dbReference type="GO" id="GO:0004497">
    <property type="term" value="F:monooxygenase activity"/>
    <property type="evidence" value="ECO:0007669"/>
    <property type="project" value="UniProtKB-KW"/>
</dbReference>
<evidence type="ECO:0000313" key="2">
    <source>
        <dbReference type="Proteomes" id="UP000192775"/>
    </source>
</evidence>
<keyword evidence="1" id="KW-0503">Monooxygenase</keyword>
<dbReference type="PANTHER" id="PTHR42877">
    <property type="entry name" value="L-ORNITHINE N(5)-MONOOXYGENASE-RELATED"/>
    <property type="match status" value="1"/>
</dbReference>
<dbReference type="STRING" id="1619308.B5808_13305"/>
<dbReference type="PANTHER" id="PTHR42877:SF4">
    <property type="entry name" value="FAD_NAD(P)-BINDING DOMAIN-CONTAINING PROTEIN-RELATED"/>
    <property type="match status" value="1"/>
</dbReference>
<evidence type="ECO:0000313" key="1">
    <source>
        <dbReference type="EMBL" id="ARJ06088.1"/>
    </source>
</evidence>
<gene>
    <name evidence="1" type="ORF">B5808_13305</name>
</gene>
<dbReference type="Proteomes" id="UP000192775">
    <property type="component" value="Chromosome"/>
</dbReference>
<organism evidence="1 2">
    <name type="scientific">Cnuibacter physcomitrellae</name>
    <dbReference type="NCBI Taxonomy" id="1619308"/>
    <lineage>
        <taxon>Bacteria</taxon>
        <taxon>Bacillati</taxon>
        <taxon>Actinomycetota</taxon>
        <taxon>Actinomycetes</taxon>
        <taxon>Micrococcales</taxon>
        <taxon>Microbacteriaceae</taxon>
        <taxon>Cnuibacter</taxon>
    </lineage>
</organism>
<dbReference type="InterPro" id="IPR051209">
    <property type="entry name" value="FAD-bind_Monooxygenase_sf"/>
</dbReference>
<dbReference type="SUPFAM" id="SSF51905">
    <property type="entry name" value="FAD/NAD(P)-binding domain"/>
    <property type="match status" value="2"/>
</dbReference>
<sequence length="500" mass="54138">MTAVDVLVVGAGFAGIGTAIRLAREGVRSFVVLERSSGVGGTWWDNSYPGVACDVPSHLYSFSFRVKPDWSRTFAPGAEIRDYLADCVREEGVAQHIRLNTEMTDARWDESAGRWRVSTTRGEFEARALVMAAGRLSEPRIPSTPGLESFPGPMFHSARWRDDVDLRGARVGVVGSGASAVQIVPRVAEQAAEVVLFQRSAPYVMPRGDRVFGEEEKAALAADPRALRRLRDGLFWSMEEGFAARAGAPGLEGHRERLRSAALGHLESAIADPVLRAALTPDYEVGCKRVLLSDDYYPALTLPHVSVVPAALESVSGSTVRAKDGTERDVDVLVLATGFHSTRPPFAQRVTGRDGLLLADHWSDGMTAYASTTVHGFPGLFIINGPNASLGHNSAIAMIEAQIDYVLAVLEATDAQDADALEPTADAERASRDEVDALAASTVWMLGGCESWYLDSAVHRLTLVWPDFAHTFRERLSSVDLAAYEPVRAAREGRPGSLRL</sequence>
<proteinExistence type="predicted"/>
<protein>
    <submittedName>
        <fullName evidence="1">4-hydroxyacetophenone monooxygenase</fullName>
    </submittedName>
</protein>
<dbReference type="PRINTS" id="PR00469">
    <property type="entry name" value="PNDRDTASEII"/>
</dbReference>
<reference evidence="1 2" key="1">
    <citation type="submission" date="2017-04" db="EMBL/GenBank/DDBJ databases">
        <authorList>
            <person name="Afonso C.L."/>
            <person name="Miller P.J."/>
            <person name="Scott M.A."/>
            <person name="Spackman E."/>
            <person name="Goraichik I."/>
            <person name="Dimitrov K.M."/>
            <person name="Suarez D.L."/>
            <person name="Swayne D.E."/>
        </authorList>
    </citation>
    <scope>NUCLEOTIDE SEQUENCE [LARGE SCALE GENOMIC DNA]</scope>
    <source>
        <strain evidence="2">XA(T)</strain>
    </source>
</reference>
<dbReference type="RefSeq" id="WP_085020226.1">
    <property type="nucleotide sequence ID" value="NZ_BMHD01000001.1"/>
</dbReference>
<accession>A0A1X9LP72</accession>
<dbReference type="Pfam" id="PF13738">
    <property type="entry name" value="Pyr_redox_3"/>
    <property type="match status" value="1"/>
</dbReference>
<keyword evidence="2" id="KW-1185">Reference proteome</keyword>
<dbReference type="KEGG" id="cphy:B5808_13305"/>
<dbReference type="InterPro" id="IPR036188">
    <property type="entry name" value="FAD/NAD-bd_sf"/>
</dbReference>
<name>A0A1X9LP72_9MICO</name>
<keyword evidence="1" id="KW-0560">Oxidoreductase</keyword>